<organism evidence="2 3">
    <name type="scientific">Dendrobium chrysotoxum</name>
    <name type="common">Orchid</name>
    <dbReference type="NCBI Taxonomy" id="161865"/>
    <lineage>
        <taxon>Eukaryota</taxon>
        <taxon>Viridiplantae</taxon>
        <taxon>Streptophyta</taxon>
        <taxon>Embryophyta</taxon>
        <taxon>Tracheophyta</taxon>
        <taxon>Spermatophyta</taxon>
        <taxon>Magnoliopsida</taxon>
        <taxon>Liliopsida</taxon>
        <taxon>Asparagales</taxon>
        <taxon>Orchidaceae</taxon>
        <taxon>Epidendroideae</taxon>
        <taxon>Malaxideae</taxon>
        <taxon>Dendrobiinae</taxon>
        <taxon>Dendrobium</taxon>
    </lineage>
</organism>
<reference evidence="2 3" key="1">
    <citation type="journal article" date="2021" name="Hortic Res">
        <title>Chromosome-scale assembly of the Dendrobium chrysotoxum genome enhances the understanding of orchid evolution.</title>
        <authorList>
            <person name="Zhang Y."/>
            <person name="Zhang G.Q."/>
            <person name="Zhang D."/>
            <person name="Liu X.D."/>
            <person name="Xu X.Y."/>
            <person name="Sun W.H."/>
            <person name="Yu X."/>
            <person name="Zhu X."/>
            <person name="Wang Z.W."/>
            <person name="Zhao X."/>
            <person name="Zhong W.Y."/>
            <person name="Chen H."/>
            <person name="Yin W.L."/>
            <person name="Huang T."/>
            <person name="Niu S.C."/>
            <person name="Liu Z.J."/>
        </authorList>
    </citation>
    <scope>NUCLEOTIDE SEQUENCE [LARGE SCALE GENOMIC DNA]</scope>
    <source>
        <strain evidence="2">Lindl</strain>
    </source>
</reference>
<keyword evidence="3" id="KW-1185">Reference proteome</keyword>
<dbReference type="Proteomes" id="UP000775213">
    <property type="component" value="Unassembled WGS sequence"/>
</dbReference>
<feature type="region of interest" description="Disordered" evidence="1">
    <location>
        <begin position="96"/>
        <end position="130"/>
    </location>
</feature>
<evidence type="ECO:0000256" key="1">
    <source>
        <dbReference type="SAM" id="MobiDB-lite"/>
    </source>
</evidence>
<dbReference type="AlphaFoldDB" id="A0AAV7G0W5"/>
<feature type="region of interest" description="Disordered" evidence="1">
    <location>
        <begin position="23"/>
        <end position="46"/>
    </location>
</feature>
<evidence type="ECO:0000313" key="2">
    <source>
        <dbReference type="EMBL" id="KAH0449906.1"/>
    </source>
</evidence>
<sequence>MLVQVTSIPLSLKKPLFSTVAPATAKFTPRRKPPQLPPRREGGRKVNYETTIGEAAGGAAEESLAVGKAAGKAVIAGGEEEVSGVGDGVTKAEYGSIATAGSSSDGKEKEEESNKGEGRIKGEGGGSHGLLKIGALGFREIHWA</sequence>
<proteinExistence type="predicted"/>
<name>A0AAV7G0W5_DENCH</name>
<dbReference type="EMBL" id="JAGFBR010000018">
    <property type="protein sequence ID" value="KAH0449906.1"/>
    <property type="molecule type" value="Genomic_DNA"/>
</dbReference>
<accession>A0AAV7G0W5</accession>
<comment type="caution">
    <text evidence="2">The sequence shown here is derived from an EMBL/GenBank/DDBJ whole genome shotgun (WGS) entry which is preliminary data.</text>
</comment>
<evidence type="ECO:0000313" key="3">
    <source>
        <dbReference type="Proteomes" id="UP000775213"/>
    </source>
</evidence>
<gene>
    <name evidence="2" type="ORF">IEQ34_020598</name>
</gene>
<protein>
    <submittedName>
        <fullName evidence="2">Uncharacterized protein</fullName>
    </submittedName>
</protein>
<feature type="compositionally biased region" description="Basic and acidic residues" evidence="1">
    <location>
        <begin position="105"/>
        <end position="122"/>
    </location>
</feature>